<reference evidence="2" key="1">
    <citation type="submission" date="2021-05" db="EMBL/GenBank/DDBJ databases">
        <title>Energy efficiency and biological interactions define the core microbiome of deep oligotrophic groundwater.</title>
        <authorList>
            <person name="Mehrshad M."/>
            <person name="Lopez-Fernandez M."/>
            <person name="Bell E."/>
            <person name="Bernier-Latmani R."/>
            <person name="Bertilsson S."/>
            <person name="Dopson M."/>
        </authorList>
    </citation>
    <scope>NUCLEOTIDE SEQUENCE</scope>
    <source>
        <strain evidence="2">Modern_marine.mb.64</strain>
    </source>
</reference>
<dbReference type="Pfam" id="PF00085">
    <property type="entry name" value="Thioredoxin"/>
    <property type="match status" value="1"/>
</dbReference>
<accession>A0A948W4V5</accession>
<organism evidence="2 3">
    <name type="scientific">Eiseniibacteriota bacterium</name>
    <dbReference type="NCBI Taxonomy" id="2212470"/>
    <lineage>
        <taxon>Bacteria</taxon>
        <taxon>Candidatus Eiseniibacteriota</taxon>
    </lineage>
</organism>
<feature type="domain" description="Thioredoxin" evidence="1">
    <location>
        <begin position="144"/>
        <end position="284"/>
    </location>
</feature>
<gene>
    <name evidence="2" type="ORF">KJ970_00430</name>
</gene>
<dbReference type="InterPro" id="IPR036249">
    <property type="entry name" value="Thioredoxin-like_sf"/>
</dbReference>
<dbReference type="Proteomes" id="UP000777784">
    <property type="component" value="Unassembled WGS sequence"/>
</dbReference>
<dbReference type="Gene3D" id="3.40.30.10">
    <property type="entry name" value="Glutaredoxin"/>
    <property type="match status" value="1"/>
</dbReference>
<dbReference type="AlphaFoldDB" id="A0A948W4V5"/>
<dbReference type="PROSITE" id="PS51352">
    <property type="entry name" value="THIOREDOXIN_2"/>
    <property type="match status" value="1"/>
</dbReference>
<evidence type="ECO:0000313" key="3">
    <source>
        <dbReference type="Proteomes" id="UP000777784"/>
    </source>
</evidence>
<name>A0A948W4V5_UNCEI</name>
<dbReference type="SUPFAM" id="SSF52833">
    <property type="entry name" value="Thioredoxin-like"/>
    <property type="match status" value="1"/>
</dbReference>
<dbReference type="InterPro" id="IPR013766">
    <property type="entry name" value="Thioredoxin_domain"/>
</dbReference>
<comment type="caution">
    <text evidence="2">The sequence shown here is derived from an EMBL/GenBank/DDBJ whole genome shotgun (WGS) entry which is preliminary data.</text>
</comment>
<dbReference type="CDD" id="cd02947">
    <property type="entry name" value="TRX_family"/>
    <property type="match status" value="1"/>
</dbReference>
<proteinExistence type="predicted"/>
<protein>
    <submittedName>
        <fullName evidence="2">Thioredoxin family protein</fullName>
    </submittedName>
</protein>
<sequence>MRWSCFIKNQPSMMPRVSPQMMPRGTAPIILPLILLGMILVFAPAGAGAAIYFENLGYQVFQADTIIPRAHLYDSEDYQSMLLLPGTGAPLLLELGTQSVYEIAPEDLDLSGEDPVLSNLENGLFFCALITEEGSIHIDSPVRSYRLSPLPQFLGPATLAEVLALKPAYALDAREYLPDPDAIKMLKTVGEPVDIKVFFGTWCRLCKHLLPGFLRVMEEAGNPNFNVEFMGVDEDVMEPETLLQRYSVSQTPTIILLKNGSEIGRIEEAAVPNVEKELVAILVKS</sequence>
<evidence type="ECO:0000313" key="2">
    <source>
        <dbReference type="EMBL" id="MBU2689365.1"/>
    </source>
</evidence>
<evidence type="ECO:0000259" key="1">
    <source>
        <dbReference type="PROSITE" id="PS51352"/>
    </source>
</evidence>
<dbReference type="EMBL" id="JAHJDP010000004">
    <property type="protein sequence ID" value="MBU2689365.1"/>
    <property type="molecule type" value="Genomic_DNA"/>
</dbReference>